<dbReference type="HOGENOM" id="CLU_1618713_0_0_1"/>
<evidence type="ECO:0000313" key="3">
    <source>
        <dbReference type="Proteomes" id="UP000030106"/>
    </source>
</evidence>
<accession>A0A0A2VJC3</accession>
<proteinExistence type="predicted"/>
<organism evidence="2 3">
    <name type="scientific">Beauveria bassiana D1-5</name>
    <dbReference type="NCBI Taxonomy" id="1245745"/>
    <lineage>
        <taxon>Eukaryota</taxon>
        <taxon>Fungi</taxon>
        <taxon>Dikarya</taxon>
        <taxon>Ascomycota</taxon>
        <taxon>Pezizomycotina</taxon>
        <taxon>Sordariomycetes</taxon>
        <taxon>Hypocreomycetidae</taxon>
        <taxon>Hypocreales</taxon>
        <taxon>Cordycipitaceae</taxon>
        <taxon>Beauveria</taxon>
    </lineage>
</organism>
<keyword evidence="1" id="KW-0812">Transmembrane</keyword>
<protein>
    <submittedName>
        <fullName evidence="2">Uncharacterized protein</fullName>
    </submittedName>
</protein>
<dbReference type="EMBL" id="ANFO01000849">
    <property type="protein sequence ID" value="KGQ06210.1"/>
    <property type="molecule type" value="Genomic_DNA"/>
</dbReference>
<dbReference type="Proteomes" id="UP000030106">
    <property type="component" value="Unassembled WGS sequence"/>
</dbReference>
<gene>
    <name evidence="2" type="ORF">BBAD15_g8477</name>
</gene>
<comment type="caution">
    <text evidence="2">The sequence shown here is derived from an EMBL/GenBank/DDBJ whole genome shotgun (WGS) entry which is preliminary data.</text>
</comment>
<keyword evidence="1" id="KW-0472">Membrane</keyword>
<keyword evidence="1" id="KW-1133">Transmembrane helix</keyword>
<sequence length="164" mass="18360">MAEIVSESSPLTGVVLPRKPTIVRRVFRVLIPSFVANYFHPAQDEEGVAAPPKPLFPTSYLNSLRGIASLIVVFQHNSSEYFESNYRGWGDQADDHYIIQLPFIRVLVSGGFMVAIFFVSVASVLLMGRLRGYTAATQTRPSEAYRQASFDGLFAFFCQRCRLS</sequence>
<evidence type="ECO:0000256" key="1">
    <source>
        <dbReference type="SAM" id="Phobius"/>
    </source>
</evidence>
<evidence type="ECO:0000313" key="2">
    <source>
        <dbReference type="EMBL" id="KGQ06210.1"/>
    </source>
</evidence>
<reference evidence="2 3" key="1">
    <citation type="submission" date="2012-10" db="EMBL/GenBank/DDBJ databases">
        <title>Genome sequencing and analysis of entomopathogenic fungi Beauveria bassiana D1-5.</title>
        <authorList>
            <person name="Li Q."/>
            <person name="Wang L."/>
            <person name="Zhang Z."/>
            <person name="Wang Q."/>
            <person name="Ren J."/>
            <person name="Wang M."/>
            <person name="Xu W."/>
            <person name="Wang J."/>
            <person name="Lu Y."/>
            <person name="Du Q."/>
            <person name="Sun Z."/>
        </authorList>
    </citation>
    <scope>NUCLEOTIDE SEQUENCE [LARGE SCALE GENOMIC DNA]</scope>
    <source>
        <strain evidence="2 3">D1-5</strain>
    </source>
</reference>
<dbReference type="AlphaFoldDB" id="A0A0A2VJC3"/>
<name>A0A0A2VJC3_BEABA</name>
<feature type="transmembrane region" description="Helical" evidence="1">
    <location>
        <begin position="103"/>
        <end position="126"/>
    </location>
</feature>